<accession>G7YU59</accession>
<evidence type="ECO:0000313" key="1">
    <source>
        <dbReference type="EMBL" id="GAA56489.1"/>
    </source>
</evidence>
<reference key="2">
    <citation type="submission" date="2011-10" db="EMBL/GenBank/DDBJ databases">
        <title>The genome and transcriptome sequence of Clonorchis sinensis provide insights into the carcinogenic liver fluke.</title>
        <authorList>
            <person name="Wang X."/>
            <person name="Huang Y."/>
            <person name="Chen W."/>
            <person name="Liu H."/>
            <person name="Guo L."/>
            <person name="Chen Y."/>
            <person name="Luo F."/>
            <person name="Zhou W."/>
            <person name="Sun J."/>
            <person name="Mao Q."/>
            <person name="Liang P."/>
            <person name="Zhou C."/>
            <person name="Tian Y."/>
            <person name="Men J."/>
            <person name="Lv X."/>
            <person name="Huang L."/>
            <person name="Zhou J."/>
            <person name="Hu Y."/>
            <person name="Li R."/>
            <person name="Zhang F."/>
            <person name="Lei H."/>
            <person name="Li X."/>
            <person name="Hu X."/>
            <person name="Liang C."/>
            <person name="Xu J."/>
            <person name="Wu Z."/>
            <person name="Yu X."/>
        </authorList>
    </citation>
    <scope>NUCLEOTIDE SEQUENCE</scope>
    <source>
        <strain>Henan</strain>
    </source>
</reference>
<reference evidence="1" key="1">
    <citation type="journal article" date="2011" name="Genome Biol.">
        <title>The draft genome of the carcinogenic human liver fluke Clonorchis sinensis.</title>
        <authorList>
            <person name="Wang X."/>
            <person name="Chen W."/>
            <person name="Huang Y."/>
            <person name="Sun J."/>
            <person name="Men J."/>
            <person name="Liu H."/>
            <person name="Luo F."/>
            <person name="Guo L."/>
            <person name="Lv X."/>
            <person name="Deng C."/>
            <person name="Zhou C."/>
            <person name="Fan Y."/>
            <person name="Li X."/>
            <person name="Huang L."/>
            <person name="Hu Y."/>
            <person name="Liang C."/>
            <person name="Hu X."/>
            <person name="Xu J."/>
            <person name="Yu X."/>
        </authorList>
    </citation>
    <scope>NUCLEOTIDE SEQUENCE [LARGE SCALE GENOMIC DNA]</scope>
    <source>
        <strain evidence="1">Henan</strain>
    </source>
</reference>
<sequence length="280" mass="32235">MSPLGKSMSSKNVSERWSTFNLVERCESDYENLGTVVPTLMLWPLKKTIMMIHEGPVFADRLFESFLSYCSSHQLLKSIHSLKVKIDAAVSKTAAYCLKPVAQWNIVSVLFFVENVKEVRHFNVISMTLAVRGDISFFNGYSEILRLMRKEEDTQFDNTIIIIDSMKSVFNTDASLQFDNGYVGFEPRLAELVALDFICLASRADEILFSNLFRFLTNHRHERIGICQLDSFRVLRDTPFECCIQNTEDKCQIHRRFDHEMTGFSTGSTKRYVIETVDDS</sequence>
<dbReference type="EMBL" id="DF144271">
    <property type="protein sequence ID" value="GAA56489.1"/>
    <property type="molecule type" value="Genomic_DNA"/>
</dbReference>
<gene>
    <name evidence="1" type="ORF">CLF_110989</name>
</gene>
<evidence type="ECO:0000313" key="2">
    <source>
        <dbReference type="Proteomes" id="UP000008909"/>
    </source>
</evidence>
<dbReference type="AlphaFoldDB" id="G7YU59"/>
<proteinExistence type="predicted"/>
<organism evidence="1 2">
    <name type="scientific">Clonorchis sinensis</name>
    <name type="common">Chinese liver fluke</name>
    <dbReference type="NCBI Taxonomy" id="79923"/>
    <lineage>
        <taxon>Eukaryota</taxon>
        <taxon>Metazoa</taxon>
        <taxon>Spiralia</taxon>
        <taxon>Lophotrochozoa</taxon>
        <taxon>Platyhelminthes</taxon>
        <taxon>Trematoda</taxon>
        <taxon>Digenea</taxon>
        <taxon>Opisthorchiida</taxon>
        <taxon>Opisthorchiata</taxon>
        <taxon>Opisthorchiidae</taxon>
        <taxon>Clonorchis</taxon>
    </lineage>
</organism>
<keyword evidence="2" id="KW-1185">Reference proteome</keyword>
<dbReference type="Proteomes" id="UP000008909">
    <property type="component" value="Unassembled WGS sequence"/>
</dbReference>
<protein>
    <submittedName>
        <fullName evidence="1">Uncharacterized protein</fullName>
    </submittedName>
</protein>
<name>G7YU59_CLOSI</name>